<sequence>MNRSAIKITASLTALAFAQFATGASAAEAIAQDLVKTSTAAADAAADGAAAEDASSQTGAFSEIIVSATKRDTDLQKTPIAISVVDPQIIADRHIQSLLDLGDGAAPSLRVATFEARQSALTVGIRGIVPFDANQTARDQGVGVYIDGVYLGRQQGLNAALFDVQRIEVLRGPQGTLFGRNTEGGAVSIVTKDPTGEFGGRLVGGIGNYGSYNTEAHINLPEFANISIKVDGLIQHQDATTKNPMEGQYGWNYYNRVGGRITAKWAPTDDFSATVSYDKAKDENTPFYSQLINYNPNGLRVGTYVGTTLTCTGPGTGCIAPLADLVEVSGNKRMKEADMGVVQQLSVDKTQGVSGKLEYQVSDAILLRSITAYREVDTFQYDGSAGAHRSAFAPNGAFGRYSLSHLWEHQFSQELQIVGSMPQLDWVVGGYYFDERAQEEAATPNPLKWNADGTAYSVVSAIRPNPAADPTSSNQGWASVDDWFKQRGSYADTKSLAAFGQATFTPDGFDILHLTVGGRYTHDTRDGVLYMVSGKDTNWTLDYSANRFDPMATLALDVTPDINLYAKYSTGYRAGGANTRSSNFQPFGAETVRAYEAGAKMSLLDDHVRINLAAYMMDRKGTQIDFDNVDTVQFLPGCTVTPQNDCKNPTYGLHTENTANAPGTSKIKGFEAEVTAKPIRDVTIGVSYAYTHSEIPATDNPNTPLVVDPTQVFVVFTPKHAVSGFLDYATEIADNGTSVRFHVDANYAGPQYSFQAENVLTESSFIVNGRFALTDIPMTDGGTHLTVAVWARNLLNEDHIYRLSNANANTIGAYGNFNPPRTFGVEATIEF</sequence>
<dbReference type="Proteomes" id="UP001218362">
    <property type="component" value="Chromosome"/>
</dbReference>
<proteinExistence type="inferred from homology"/>
<accession>A0AAJ5X8I0</accession>
<keyword evidence="10 11" id="KW-0998">Cell outer membrane</keyword>
<dbReference type="Gene3D" id="2.40.170.20">
    <property type="entry name" value="TonB-dependent receptor, beta-barrel domain"/>
    <property type="match status" value="1"/>
</dbReference>
<evidence type="ECO:0000256" key="8">
    <source>
        <dbReference type="ARBA" id="ARBA00023077"/>
    </source>
</evidence>
<organism evidence="16 17">
    <name type="scientific">Candidatus Andeanibacterium colombiense</name>
    <dbReference type="NCBI Taxonomy" id="3121345"/>
    <lineage>
        <taxon>Bacteria</taxon>
        <taxon>Pseudomonadati</taxon>
        <taxon>Pseudomonadota</taxon>
        <taxon>Alphaproteobacteria</taxon>
        <taxon>Sphingomonadales</taxon>
        <taxon>Sphingomonadaceae</taxon>
        <taxon>Candidatus Andeanibacterium</taxon>
    </lineage>
</organism>
<dbReference type="PANTHER" id="PTHR32552">
    <property type="entry name" value="FERRICHROME IRON RECEPTOR-RELATED"/>
    <property type="match status" value="1"/>
</dbReference>
<comment type="subcellular location">
    <subcellularLocation>
        <location evidence="1 11">Cell outer membrane</location>
        <topology evidence="1 11">Multi-pass membrane protein</topology>
    </subcellularLocation>
</comment>
<name>A0AAJ5X8I0_9SPHN</name>
<evidence type="ECO:0000256" key="7">
    <source>
        <dbReference type="ARBA" id="ARBA00023065"/>
    </source>
</evidence>
<evidence type="ECO:0000313" key="16">
    <source>
        <dbReference type="EMBL" id="WEK46024.1"/>
    </source>
</evidence>
<comment type="similarity">
    <text evidence="11 12">Belongs to the TonB-dependent receptor family.</text>
</comment>
<evidence type="ECO:0000259" key="15">
    <source>
        <dbReference type="Pfam" id="PF07715"/>
    </source>
</evidence>
<evidence type="ECO:0000256" key="6">
    <source>
        <dbReference type="ARBA" id="ARBA00023004"/>
    </source>
</evidence>
<dbReference type="GO" id="GO:0006826">
    <property type="term" value="P:iron ion transport"/>
    <property type="evidence" value="ECO:0007669"/>
    <property type="project" value="UniProtKB-KW"/>
</dbReference>
<evidence type="ECO:0000256" key="4">
    <source>
        <dbReference type="ARBA" id="ARBA00022496"/>
    </source>
</evidence>
<dbReference type="InterPro" id="IPR039426">
    <property type="entry name" value="TonB-dep_rcpt-like"/>
</dbReference>
<dbReference type="AlphaFoldDB" id="A0AAJ5X8I0"/>
<dbReference type="EMBL" id="CP119316">
    <property type="protein sequence ID" value="WEK46024.1"/>
    <property type="molecule type" value="Genomic_DNA"/>
</dbReference>
<dbReference type="SUPFAM" id="SSF56935">
    <property type="entry name" value="Porins"/>
    <property type="match status" value="1"/>
</dbReference>
<keyword evidence="9 11" id="KW-0472">Membrane</keyword>
<feature type="chain" id="PRO_5042594903" evidence="13">
    <location>
        <begin position="27"/>
        <end position="831"/>
    </location>
</feature>
<evidence type="ECO:0000256" key="12">
    <source>
        <dbReference type="RuleBase" id="RU003357"/>
    </source>
</evidence>
<keyword evidence="7" id="KW-0406">Ion transport</keyword>
<evidence type="ECO:0000259" key="14">
    <source>
        <dbReference type="Pfam" id="PF00593"/>
    </source>
</evidence>
<keyword evidence="4" id="KW-0410">Iron transport</keyword>
<protein>
    <submittedName>
        <fullName evidence="16">TonB-dependent receptor</fullName>
    </submittedName>
</protein>
<feature type="domain" description="TonB-dependent receptor-like beta-barrel" evidence="14">
    <location>
        <begin position="350"/>
        <end position="794"/>
    </location>
</feature>
<evidence type="ECO:0000256" key="11">
    <source>
        <dbReference type="PROSITE-ProRule" id="PRU01360"/>
    </source>
</evidence>
<keyword evidence="5 11" id="KW-0812">Transmembrane</keyword>
<feature type="signal peptide" evidence="13">
    <location>
        <begin position="1"/>
        <end position="26"/>
    </location>
</feature>
<dbReference type="PROSITE" id="PS52016">
    <property type="entry name" value="TONB_DEPENDENT_REC_3"/>
    <property type="match status" value="1"/>
</dbReference>
<keyword evidence="16" id="KW-0675">Receptor</keyword>
<evidence type="ECO:0000256" key="1">
    <source>
        <dbReference type="ARBA" id="ARBA00004571"/>
    </source>
</evidence>
<keyword evidence="3 11" id="KW-1134">Transmembrane beta strand</keyword>
<dbReference type="KEGG" id="acob:P0Y56_13470"/>
<dbReference type="GO" id="GO:0009279">
    <property type="term" value="C:cell outer membrane"/>
    <property type="evidence" value="ECO:0007669"/>
    <property type="project" value="UniProtKB-SubCell"/>
</dbReference>
<keyword evidence="6" id="KW-0408">Iron</keyword>
<evidence type="ECO:0000256" key="10">
    <source>
        <dbReference type="ARBA" id="ARBA00023237"/>
    </source>
</evidence>
<reference evidence="16" key="1">
    <citation type="submission" date="2023-03" db="EMBL/GenBank/DDBJ databases">
        <title>Andean soil-derived lignocellulolytic bacterial consortium as a source of novel taxa and putative plastic-active enzymes.</title>
        <authorList>
            <person name="Diaz-Garcia L."/>
            <person name="Chuvochina M."/>
            <person name="Feuerriegel G."/>
            <person name="Bunk B."/>
            <person name="Sproer C."/>
            <person name="Streit W.R."/>
            <person name="Rodriguez L.M."/>
            <person name="Overmann J."/>
            <person name="Jimenez D.J."/>
        </authorList>
    </citation>
    <scope>NUCLEOTIDE SEQUENCE</scope>
    <source>
        <strain evidence="16">MAG 26</strain>
    </source>
</reference>
<dbReference type="PANTHER" id="PTHR32552:SF81">
    <property type="entry name" value="TONB-DEPENDENT OUTER MEMBRANE RECEPTOR"/>
    <property type="match status" value="1"/>
</dbReference>
<evidence type="ECO:0000313" key="17">
    <source>
        <dbReference type="Proteomes" id="UP001218362"/>
    </source>
</evidence>
<evidence type="ECO:0000256" key="3">
    <source>
        <dbReference type="ARBA" id="ARBA00022452"/>
    </source>
</evidence>
<dbReference type="InterPro" id="IPR000531">
    <property type="entry name" value="Beta-barrel_TonB"/>
</dbReference>
<feature type="domain" description="TonB-dependent receptor plug" evidence="15">
    <location>
        <begin position="75"/>
        <end position="186"/>
    </location>
</feature>
<evidence type="ECO:0000256" key="9">
    <source>
        <dbReference type="ARBA" id="ARBA00023136"/>
    </source>
</evidence>
<keyword evidence="8 12" id="KW-0798">TonB box</keyword>
<gene>
    <name evidence="16" type="ORF">P0Y56_13470</name>
</gene>
<dbReference type="InterPro" id="IPR012910">
    <property type="entry name" value="Plug_dom"/>
</dbReference>
<dbReference type="Pfam" id="PF07715">
    <property type="entry name" value="Plug"/>
    <property type="match status" value="1"/>
</dbReference>
<evidence type="ECO:0000256" key="5">
    <source>
        <dbReference type="ARBA" id="ARBA00022692"/>
    </source>
</evidence>
<dbReference type="InterPro" id="IPR036942">
    <property type="entry name" value="Beta-barrel_TonB_sf"/>
</dbReference>
<keyword evidence="2 11" id="KW-0813">Transport</keyword>
<dbReference type="Pfam" id="PF00593">
    <property type="entry name" value="TonB_dep_Rec_b-barrel"/>
    <property type="match status" value="1"/>
</dbReference>
<keyword evidence="13" id="KW-0732">Signal</keyword>
<evidence type="ECO:0000256" key="2">
    <source>
        <dbReference type="ARBA" id="ARBA00022448"/>
    </source>
</evidence>
<evidence type="ECO:0000256" key="13">
    <source>
        <dbReference type="SAM" id="SignalP"/>
    </source>
</evidence>